<dbReference type="PANTHER" id="PTHR37814">
    <property type="entry name" value="CONSERVED MEMBRANE PROTEIN"/>
    <property type="match status" value="1"/>
</dbReference>
<proteinExistence type="predicted"/>
<accession>A0A2I1MR57</accession>
<reference evidence="2 3" key="1">
    <citation type="submission" date="2017-12" db="EMBL/GenBank/DDBJ databases">
        <title>Phylogenetic diversity of female urinary microbiome.</title>
        <authorList>
            <person name="Thomas-White K."/>
            <person name="Wolfe A.J."/>
        </authorList>
    </citation>
    <scope>NUCLEOTIDE SEQUENCE [LARGE SCALE GENOMIC DNA]</scope>
    <source>
        <strain evidence="2 3">UMB0139</strain>
    </source>
</reference>
<dbReference type="GeneID" id="92903609"/>
<evidence type="ECO:0008006" key="4">
    <source>
        <dbReference type="Google" id="ProtNLM"/>
    </source>
</evidence>
<evidence type="ECO:0000313" key="3">
    <source>
        <dbReference type="Proteomes" id="UP000234239"/>
    </source>
</evidence>
<dbReference type="EMBL" id="PKGY01000002">
    <property type="protein sequence ID" value="PKZ22512.1"/>
    <property type="molecule type" value="Genomic_DNA"/>
</dbReference>
<dbReference type="RefSeq" id="WP_083272434.1">
    <property type="nucleotide sequence ID" value="NZ_CAJHKM010000001.1"/>
</dbReference>
<feature type="transmembrane region" description="Helical" evidence="1">
    <location>
        <begin position="221"/>
        <end position="245"/>
    </location>
</feature>
<feature type="transmembrane region" description="Helical" evidence="1">
    <location>
        <begin position="301"/>
        <end position="320"/>
    </location>
</feature>
<feature type="transmembrane region" description="Helical" evidence="1">
    <location>
        <begin position="265"/>
        <end position="289"/>
    </location>
</feature>
<protein>
    <recommendedName>
        <fullName evidence="4">Membrane protein YkvI</fullName>
    </recommendedName>
</protein>
<comment type="caution">
    <text evidence="2">The sequence shown here is derived from an EMBL/GenBank/DDBJ whole genome shotgun (WGS) entry which is preliminary data.</text>
</comment>
<keyword evidence="1" id="KW-1133">Transmembrane helix</keyword>
<feature type="transmembrane region" description="Helical" evidence="1">
    <location>
        <begin position="184"/>
        <end position="209"/>
    </location>
</feature>
<feature type="transmembrane region" description="Helical" evidence="1">
    <location>
        <begin position="142"/>
        <end position="164"/>
    </location>
</feature>
<feature type="transmembrane region" description="Helical" evidence="1">
    <location>
        <begin position="86"/>
        <end position="108"/>
    </location>
</feature>
<feature type="transmembrane region" description="Helical" evidence="1">
    <location>
        <begin position="41"/>
        <end position="66"/>
    </location>
</feature>
<keyword evidence="1" id="KW-0472">Membrane</keyword>
<feature type="transmembrane region" description="Helical" evidence="1">
    <location>
        <begin position="114"/>
        <end position="135"/>
    </location>
</feature>
<name>A0A2I1MR57_9LACT</name>
<dbReference type="PANTHER" id="PTHR37814:SF1">
    <property type="entry name" value="MEMBRANE PROTEIN"/>
    <property type="match status" value="1"/>
</dbReference>
<sequence>MDAKIKNMFHIGLAYLGVIIGAGFASGKEMLQYFVSFGKEGIWGVALSACLFVIGGIVLLQFGSYYKAQEHSELFNHISSPLVSKIIDFIINMNLFCTGFIMIAGAGTNLNQQFGLPIWVGALILSGLVIVTAYMDVDRVTTLIGAITPFVIVFLIGILIHTLIQQPLTFEEAMALSASQPTTLPNWLISTLNYSCLALMLALSMAVVIGGEQYSPKQAGFGGLFGGLLVGALLFASFFSISLNIDQVAGSSMPLLALFNAINPTLGLVMALIIFGMIYNTAIGTYYALAKRVSRAQPEKFSRNMIFLVAVGFVLSFIGFETLVAYLFPFIGYCGFFVIALLIIQWGLRYRHIHKESGIRERLLEHEERRLSEDYDFDREDAAQMRDLYDESRVDNKELYDEVTEIGQEEFGEDAAPQD</sequence>
<dbReference type="InterPro" id="IPR038728">
    <property type="entry name" value="YkvI-like"/>
</dbReference>
<gene>
    <name evidence="2" type="ORF">CYJ28_05185</name>
</gene>
<keyword evidence="1" id="KW-0812">Transmembrane</keyword>
<evidence type="ECO:0000313" key="2">
    <source>
        <dbReference type="EMBL" id="PKZ22512.1"/>
    </source>
</evidence>
<organism evidence="2 3">
    <name type="scientific">Aerococcus sanguinicola</name>
    <dbReference type="NCBI Taxonomy" id="119206"/>
    <lineage>
        <taxon>Bacteria</taxon>
        <taxon>Bacillati</taxon>
        <taxon>Bacillota</taxon>
        <taxon>Bacilli</taxon>
        <taxon>Lactobacillales</taxon>
        <taxon>Aerococcaceae</taxon>
        <taxon>Aerococcus</taxon>
    </lineage>
</organism>
<evidence type="ECO:0000256" key="1">
    <source>
        <dbReference type="SAM" id="Phobius"/>
    </source>
</evidence>
<dbReference type="Proteomes" id="UP000234239">
    <property type="component" value="Unassembled WGS sequence"/>
</dbReference>
<feature type="transmembrane region" description="Helical" evidence="1">
    <location>
        <begin position="326"/>
        <end position="348"/>
    </location>
</feature>
<dbReference type="AlphaFoldDB" id="A0A2I1MR57"/>
<dbReference type="OrthoDB" id="4424890at2"/>